<gene>
    <name evidence="2" type="ORF">PSNMU_V1.4_AUG-EV-PASAV3_0043330</name>
</gene>
<dbReference type="OrthoDB" id="46746at2759"/>
<feature type="region of interest" description="Disordered" evidence="1">
    <location>
        <begin position="1"/>
        <end position="39"/>
    </location>
</feature>
<organism evidence="2 3">
    <name type="scientific">Pseudo-nitzschia multistriata</name>
    <dbReference type="NCBI Taxonomy" id="183589"/>
    <lineage>
        <taxon>Eukaryota</taxon>
        <taxon>Sar</taxon>
        <taxon>Stramenopiles</taxon>
        <taxon>Ochrophyta</taxon>
        <taxon>Bacillariophyta</taxon>
        <taxon>Bacillariophyceae</taxon>
        <taxon>Bacillariophycidae</taxon>
        <taxon>Bacillariales</taxon>
        <taxon>Bacillariaceae</taxon>
        <taxon>Pseudo-nitzschia</taxon>
    </lineage>
</organism>
<feature type="compositionally biased region" description="Basic residues" evidence="1">
    <location>
        <begin position="27"/>
        <end position="39"/>
    </location>
</feature>
<proteinExistence type="predicted"/>
<keyword evidence="3" id="KW-1185">Reference proteome</keyword>
<dbReference type="Proteomes" id="UP000291116">
    <property type="component" value="Unassembled WGS sequence"/>
</dbReference>
<feature type="compositionally biased region" description="Basic and acidic residues" evidence="1">
    <location>
        <begin position="16"/>
        <end position="26"/>
    </location>
</feature>
<protein>
    <submittedName>
        <fullName evidence="2">Uncharacterized protein</fullName>
    </submittedName>
</protein>
<dbReference type="EMBL" id="CAACVS010000129">
    <property type="protein sequence ID" value="VEU37533.1"/>
    <property type="molecule type" value="Genomic_DNA"/>
</dbReference>
<dbReference type="AlphaFoldDB" id="A0A448Z675"/>
<evidence type="ECO:0000313" key="2">
    <source>
        <dbReference type="EMBL" id="VEU37533.1"/>
    </source>
</evidence>
<evidence type="ECO:0000256" key="1">
    <source>
        <dbReference type="SAM" id="MobiDB-lite"/>
    </source>
</evidence>
<evidence type="ECO:0000313" key="3">
    <source>
        <dbReference type="Proteomes" id="UP000291116"/>
    </source>
</evidence>
<reference evidence="2 3" key="1">
    <citation type="submission" date="2019-01" db="EMBL/GenBank/DDBJ databases">
        <authorList>
            <person name="Ferrante I. M."/>
        </authorList>
    </citation>
    <scope>NUCLEOTIDE SEQUENCE [LARGE SCALE GENOMIC DNA]</scope>
    <source>
        <strain evidence="2 3">B856</strain>
    </source>
</reference>
<name>A0A448Z675_9STRA</name>
<accession>A0A448Z675</accession>
<sequence length="238" mass="26312">MGEEEKQPKRPSTVDFKIDESAESTKKRPSVKRGMSKRKSLRASFLRLKSLSFRRSGGERGADIDTLRGTHGPEFEGYAKINRSGGAGISCGCFGGSGDTKEKIILIKGAYCFVFVNESDPAPKYAIACAHMKAKIHSPSHGVHPVTIETALGDVEWDLTFQQKQIAKQFADAFKKQAAVGESDEVRKRLGHDKLLNKRGSVRYAEAIAEKKLEEQPEKKENVLLEDVNRIEPMMAGC</sequence>